<evidence type="ECO:0000259" key="3">
    <source>
        <dbReference type="Pfam" id="PF00724"/>
    </source>
</evidence>
<evidence type="ECO:0000313" key="5">
    <source>
        <dbReference type="Proteomes" id="UP000628854"/>
    </source>
</evidence>
<protein>
    <submittedName>
        <fullName evidence="4">NADH oxidoreductase</fullName>
    </submittedName>
</protein>
<evidence type="ECO:0000256" key="1">
    <source>
        <dbReference type="ARBA" id="ARBA00022630"/>
    </source>
</evidence>
<dbReference type="InterPro" id="IPR001155">
    <property type="entry name" value="OxRdtase_FMN_N"/>
</dbReference>
<keyword evidence="5" id="KW-1185">Reference proteome</keyword>
<dbReference type="Pfam" id="PF00724">
    <property type="entry name" value="Oxidored_FMN"/>
    <property type="match status" value="1"/>
</dbReference>
<keyword evidence="1" id="KW-0285">Flavoprotein</keyword>
<evidence type="ECO:0000313" key="4">
    <source>
        <dbReference type="EMBL" id="GGB57072.1"/>
    </source>
</evidence>
<dbReference type="InterPro" id="IPR013785">
    <property type="entry name" value="Aldolase_TIM"/>
</dbReference>
<dbReference type="Gene3D" id="3.20.20.70">
    <property type="entry name" value="Aldolase class I"/>
    <property type="match status" value="1"/>
</dbReference>
<dbReference type="InterPro" id="IPR051799">
    <property type="entry name" value="NADH_flavin_oxidoreductase"/>
</dbReference>
<reference evidence="5" key="1">
    <citation type="journal article" date="2019" name="Int. J. Syst. Evol. Microbiol.">
        <title>The Global Catalogue of Microorganisms (GCM) 10K type strain sequencing project: providing services to taxonomists for standard genome sequencing and annotation.</title>
        <authorList>
            <consortium name="The Broad Institute Genomics Platform"/>
            <consortium name="The Broad Institute Genome Sequencing Center for Infectious Disease"/>
            <person name="Wu L."/>
            <person name="Ma J."/>
        </authorList>
    </citation>
    <scope>NUCLEOTIDE SEQUENCE [LARGE SCALE GENOMIC DNA]</scope>
    <source>
        <strain evidence="5">CGMCC 1.15928</strain>
    </source>
</reference>
<feature type="domain" description="NADH:flavin oxidoreductase/NADH oxidase N-terminal" evidence="3">
    <location>
        <begin position="58"/>
        <end position="389"/>
    </location>
</feature>
<keyword evidence="2" id="KW-0560">Oxidoreductase</keyword>
<name>A0ABQ1J0G9_9PROT</name>
<gene>
    <name evidence="4" type="ORF">GCM10011503_01820</name>
</gene>
<organism evidence="4 5">
    <name type="scientific">Henriciella pelagia</name>
    <dbReference type="NCBI Taxonomy" id="1977912"/>
    <lineage>
        <taxon>Bacteria</taxon>
        <taxon>Pseudomonadati</taxon>
        <taxon>Pseudomonadota</taxon>
        <taxon>Alphaproteobacteria</taxon>
        <taxon>Hyphomonadales</taxon>
        <taxon>Hyphomonadaceae</taxon>
        <taxon>Henriciella</taxon>
    </lineage>
</organism>
<comment type="caution">
    <text evidence="4">The sequence shown here is derived from an EMBL/GenBank/DDBJ whole genome shotgun (WGS) entry which is preliminary data.</text>
</comment>
<dbReference type="PANTHER" id="PTHR43656">
    <property type="entry name" value="BINDING OXIDOREDUCTASE, PUTATIVE (AFU_ORTHOLOGUE AFUA_2G08260)-RELATED"/>
    <property type="match status" value="1"/>
</dbReference>
<accession>A0ABQ1J0G9</accession>
<dbReference type="CDD" id="cd04733">
    <property type="entry name" value="OYE_like_2_FMN"/>
    <property type="match status" value="1"/>
</dbReference>
<proteinExistence type="predicted"/>
<dbReference type="SUPFAM" id="SSF51395">
    <property type="entry name" value="FMN-linked oxidoreductases"/>
    <property type="match status" value="1"/>
</dbReference>
<dbReference type="EMBL" id="BMKF01000001">
    <property type="protein sequence ID" value="GGB57072.1"/>
    <property type="molecule type" value="Genomic_DNA"/>
</dbReference>
<sequence length="471" mass="50708">MAAMRVMVTGSTHLLSSRQLRNQWTLATLRAMLFPKAGEGMMSSVLEQSLELPCGQVLPNRLCKAAMTEQIAGPKNEADERHATLYRTWAGSGCGLLLTGNVLVDRMCLESPGNVAIVGEQSAEHLAALKAYSAAAKSDGAKVWMQISHAGRQTPKIVNPQPVSASDVKLALPGGQFGKPRPMTGEEIRETIAAFANCAKVAKETGFDGVQVHGAHGYLISQFLSPRSNLRNDEWGGPLENRARLLLETVDAVRAAVGPDFAVGVKLNSADFQKGGFSFEDCIQVVEWLNGKSIDLLEISGGNYEQPKLLGIDGLQAPEEQAVRESSKAREAYFVDYAAMVRERAKMPIMATGGFRTLAAMEETVSAGMADMIAIGSPLCSDPHGVKKLLAGEVDRLENYAKSMRLGPGFLGPNSGIGMVKMINALGQMAWNYIAIEAMSEGREPPRNIGLLSAYNRHAGKQKRQAKALIR</sequence>
<dbReference type="PANTHER" id="PTHR43656:SF2">
    <property type="entry name" value="BINDING OXIDOREDUCTASE, PUTATIVE (AFU_ORTHOLOGUE AFUA_2G08260)-RELATED"/>
    <property type="match status" value="1"/>
</dbReference>
<dbReference type="Proteomes" id="UP000628854">
    <property type="component" value="Unassembled WGS sequence"/>
</dbReference>
<evidence type="ECO:0000256" key="2">
    <source>
        <dbReference type="ARBA" id="ARBA00023002"/>
    </source>
</evidence>